<comment type="caution">
    <text evidence="1">The sequence shown here is derived from an EMBL/GenBank/DDBJ whole genome shotgun (WGS) entry which is preliminary data.</text>
</comment>
<gene>
    <name evidence="1" type="ORF">LCGC14_1501170</name>
</gene>
<dbReference type="AlphaFoldDB" id="A0A0F9J4K1"/>
<evidence type="ECO:0000313" key="1">
    <source>
        <dbReference type="EMBL" id="KKM64463.1"/>
    </source>
</evidence>
<dbReference type="EMBL" id="LAZR01010893">
    <property type="protein sequence ID" value="KKM64463.1"/>
    <property type="molecule type" value="Genomic_DNA"/>
</dbReference>
<organism evidence="1">
    <name type="scientific">marine sediment metagenome</name>
    <dbReference type="NCBI Taxonomy" id="412755"/>
    <lineage>
        <taxon>unclassified sequences</taxon>
        <taxon>metagenomes</taxon>
        <taxon>ecological metagenomes</taxon>
    </lineage>
</organism>
<name>A0A0F9J4K1_9ZZZZ</name>
<sequence length="109" mass="12395">MIRNGSCNHCGKCCEYPIMVENPCIDKGEKYCKFYSPLSTGKLYGHCLIYQLGLENIKKAKDSKGNRVTQKQLDWFNQNCIDYPLSKDAEVGIYPPPECSFTFEVQVVA</sequence>
<proteinExistence type="predicted"/>
<accession>A0A0F9J4K1</accession>
<reference evidence="1" key="1">
    <citation type="journal article" date="2015" name="Nature">
        <title>Complex archaea that bridge the gap between prokaryotes and eukaryotes.</title>
        <authorList>
            <person name="Spang A."/>
            <person name="Saw J.H."/>
            <person name="Jorgensen S.L."/>
            <person name="Zaremba-Niedzwiedzka K."/>
            <person name="Martijn J."/>
            <person name="Lind A.E."/>
            <person name="van Eijk R."/>
            <person name="Schleper C."/>
            <person name="Guy L."/>
            <person name="Ettema T.J."/>
        </authorList>
    </citation>
    <scope>NUCLEOTIDE SEQUENCE</scope>
</reference>
<protein>
    <submittedName>
        <fullName evidence="1">Uncharacterized protein</fullName>
    </submittedName>
</protein>